<evidence type="ECO:0000256" key="2">
    <source>
        <dbReference type="ARBA" id="ARBA00005833"/>
    </source>
</evidence>
<evidence type="ECO:0000256" key="5">
    <source>
        <dbReference type="ARBA" id="ARBA00023070"/>
    </source>
</evidence>
<dbReference type="EC" id="1.13.12.3" evidence="3"/>
<feature type="domain" description="Amine oxidase" evidence="8">
    <location>
        <begin position="204"/>
        <end position="442"/>
    </location>
</feature>
<dbReference type="Proteomes" id="UP000325785">
    <property type="component" value="Chromosome"/>
</dbReference>
<keyword evidence="5" id="KW-0073">Auxin biosynthesis</keyword>
<evidence type="ECO:0000256" key="3">
    <source>
        <dbReference type="ARBA" id="ARBA00012535"/>
    </source>
</evidence>
<dbReference type="Gene3D" id="3.50.50.60">
    <property type="entry name" value="FAD/NAD(P)-binding domain"/>
    <property type="match status" value="1"/>
</dbReference>
<proteinExistence type="inferred from homology"/>
<dbReference type="Pfam" id="PF01593">
    <property type="entry name" value="Amino_oxidase"/>
    <property type="match status" value="1"/>
</dbReference>
<dbReference type="PRINTS" id="PR00420">
    <property type="entry name" value="RNGMNOXGNASE"/>
</dbReference>
<comment type="catalytic activity">
    <reaction evidence="6">
        <text>L-tryptophan + O2 = indole-3-acetamide + CO2 + H2O</text>
        <dbReference type="Rhea" id="RHEA:16165"/>
        <dbReference type="ChEBI" id="CHEBI:15377"/>
        <dbReference type="ChEBI" id="CHEBI:15379"/>
        <dbReference type="ChEBI" id="CHEBI:16031"/>
        <dbReference type="ChEBI" id="CHEBI:16526"/>
        <dbReference type="ChEBI" id="CHEBI:57912"/>
        <dbReference type="EC" id="1.13.12.3"/>
    </reaction>
</comment>
<evidence type="ECO:0000256" key="6">
    <source>
        <dbReference type="ARBA" id="ARBA00047321"/>
    </source>
</evidence>
<dbReference type="GO" id="GO:0050361">
    <property type="term" value="F:tryptophan 2-monooxygenase activity"/>
    <property type="evidence" value="ECO:0007669"/>
    <property type="project" value="UniProtKB-EC"/>
</dbReference>
<feature type="signal peptide" evidence="7">
    <location>
        <begin position="1"/>
        <end position="31"/>
    </location>
</feature>
<dbReference type="InterPro" id="IPR002937">
    <property type="entry name" value="Amino_oxidase"/>
</dbReference>
<dbReference type="PANTHER" id="PTHR10742:SF410">
    <property type="entry name" value="LYSINE-SPECIFIC HISTONE DEMETHYLASE 2"/>
    <property type="match status" value="1"/>
</dbReference>
<dbReference type="SUPFAM" id="SSF51905">
    <property type="entry name" value="FAD/NAD(P)-binding domain"/>
    <property type="match status" value="1"/>
</dbReference>
<dbReference type="InterPro" id="IPR050281">
    <property type="entry name" value="Flavin_monoamine_oxidase"/>
</dbReference>
<dbReference type="GO" id="GO:0009851">
    <property type="term" value="P:auxin biosynthetic process"/>
    <property type="evidence" value="ECO:0007669"/>
    <property type="project" value="UniProtKB-KW"/>
</dbReference>
<dbReference type="InterPro" id="IPR006311">
    <property type="entry name" value="TAT_signal"/>
</dbReference>
<evidence type="ECO:0000313" key="9">
    <source>
        <dbReference type="EMBL" id="QEW28404.1"/>
    </source>
</evidence>
<dbReference type="PANTHER" id="PTHR10742">
    <property type="entry name" value="FLAVIN MONOAMINE OXIDASE"/>
    <property type="match status" value="1"/>
</dbReference>
<evidence type="ECO:0000259" key="8">
    <source>
        <dbReference type="Pfam" id="PF01593"/>
    </source>
</evidence>
<sequence length="448" mass="47208" precursor="true">MTSRGKGEGFDRRRFLTLCGAAALAPGLARAASDLSSDTDVVIVGAGAAGISAAHALAGEGVRHVLIEAGSRVGGRAFTESETFGVPFDHGAHWVQNQERNPYFNRAKASGHRFYKATEAYRIFRDGAEVSEAEAGRLWEVWDEVYGAITEAGKAGEDVSAASVSPSGDEWAQTAWFGIGPWEMGKDLKDFSCADWWNSADSVDWYCAEGYGTLVAEHAAGLTVALETPATRIRWGGQGVEVETPRGTVRAKAVIVTVSTGVLAAEGIVFEPALPVETQEAIHAIPMGDYNHIAVQLSEDIFGMGEDGYLLHHVGEDGEAFGALTNASGTGLAYCDVGGSFARELEEAGEEAAVDFVMGKLRGMLGGDVDRHFVKATATAWTADPLFRGCYASAAPGGYPMREVLRRPVGERVFLAGEACHGDLWATVGGADLSGRDTARAVALAVAG</sequence>
<keyword evidence="9" id="KW-0560">Oxidoreductase</keyword>
<organism evidence="9 10">
    <name type="scientific">Roseovarius indicus</name>
    <dbReference type="NCBI Taxonomy" id="540747"/>
    <lineage>
        <taxon>Bacteria</taxon>
        <taxon>Pseudomonadati</taxon>
        <taxon>Pseudomonadota</taxon>
        <taxon>Alphaproteobacteria</taxon>
        <taxon>Rhodobacterales</taxon>
        <taxon>Roseobacteraceae</taxon>
        <taxon>Roseovarius</taxon>
    </lineage>
</organism>
<dbReference type="Pfam" id="PF13450">
    <property type="entry name" value="NAD_binding_8"/>
    <property type="match status" value="1"/>
</dbReference>
<keyword evidence="7" id="KW-0732">Signal</keyword>
<gene>
    <name evidence="9" type="primary">pao</name>
    <name evidence="9" type="ORF">RIdsm_04234</name>
</gene>
<dbReference type="OrthoDB" id="9790035at2"/>
<feature type="chain" id="PRO_5024895140" description="Tryptophan 2-monooxygenase" evidence="7">
    <location>
        <begin position="32"/>
        <end position="448"/>
    </location>
</feature>
<dbReference type="PROSITE" id="PS51318">
    <property type="entry name" value="TAT"/>
    <property type="match status" value="1"/>
</dbReference>
<dbReference type="InterPro" id="IPR036188">
    <property type="entry name" value="FAD/NAD-bd_sf"/>
</dbReference>
<dbReference type="SUPFAM" id="SSF54373">
    <property type="entry name" value="FAD-linked reductases, C-terminal domain"/>
    <property type="match status" value="1"/>
</dbReference>
<comment type="pathway">
    <text evidence="1">Plant hormone metabolism; auxin biosynthesis.</text>
</comment>
<dbReference type="KEGG" id="rid:RIdsm_04234"/>
<dbReference type="EMBL" id="CP031598">
    <property type="protein sequence ID" value="QEW28404.1"/>
    <property type="molecule type" value="Genomic_DNA"/>
</dbReference>
<dbReference type="RefSeq" id="WP_057818452.1">
    <property type="nucleotide sequence ID" value="NZ_CP031598.1"/>
</dbReference>
<evidence type="ECO:0000313" key="10">
    <source>
        <dbReference type="Proteomes" id="UP000325785"/>
    </source>
</evidence>
<name>A0A5P3AI27_9RHOB</name>
<dbReference type="AlphaFoldDB" id="A0A5P3AI27"/>
<comment type="similarity">
    <text evidence="2">Belongs to the tryptophan 2-monooxygenase family.</text>
</comment>
<dbReference type="Gene3D" id="3.90.660.10">
    <property type="match status" value="1"/>
</dbReference>
<accession>A0A5P3AI27</accession>
<evidence type="ECO:0000256" key="7">
    <source>
        <dbReference type="SAM" id="SignalP"/>
    </source>
</evidence>
<reference evidence="9 10" key="1">
    <citation type="submission" date="2018-08" db="EMBL/GenBank/DDBJ databases">
        <title>Genetic Globetrotter - A new plasmid hitch-hiking vast phylogenetic and geographic distances.</title>
        <authorList>
            <person name="Vollmers J."/>
            <person name="Petersen J."/>
        </authorList>
    </citation>
    <scope>NUCLEOTIDE SEQUENCE [LARGE SCALE GENOMIC DNA]</scope>
    <source>
        <strain evidence="9 10">DSM 26383</strain>
    </source>
</reference>
<evidence type="ECO:0000256" key="1">
    <source>
        <dbReference type="ARBA" id="ARBA00004814"/>
    </source>
</evidence>
<protein>
    <recommendedName>
        <fullName evidence="4">Tryptophan 2-monooxygenase</fullName>
        <ecNumber evidence="3">1.13.12.3</ecNumber>
    </recommendedName>
</protein>
<evidence type="ECO:0000256" key="4">
    <source>
        <dbReference type="ARBA" id="ARBA00017871"/>
    </source>
</evidence>